<reference evidence="4 5" key="1">
    <citation type="submission" date="2012-05" db="EMBL/GenBank/DDBJ databases">
        <authorList>
            <person name="Weinstock G."/>
            <person name="Sodergren E."/>
            <person name="Lobos E.A."/>
            <person name="Fulton L."/>
            <person name="Fulton R."/>
            <person name="Courtney L."/>
            <person name="Fronick C."/>
            <person name="O'Laughlin M."/>
            <person name="Godfrey J."/>
            <person name="Wilson R.M."/>
            <person name="Miner T."/>
            <person name="Farmer C."/>
            <person name="Delehaunty K."/>
            <person name="Cordes M."/>
            <person name="Minx P."/>
            <person name="Tomlinson C."/>
            <person name="Chen J."/>
            <person name="Wollam A."/>
            <person name="Pepin K.H."/>
            <person name="Bhonagiri V."/>
            <person name="Zhang X."/>
            <person name="Suruliraj S."/>
            <person name="Warren W."/>
            <person name="Mitreva M."/>
            <person name="Mardis E.R."/>
            <person name="Wilson R.K."/>
        </authorList>
    </citation>
    <scope>NUCLEOTIDE SEQUENCE [LARGE SCALE GENOMIC DNA]</scope>
    <source>
        <strain evidence="4 5">F0055</strain>
    </source>
</reference>
<dbReference type="PATRIC" id="fig|1127699.3.peg.435"/>
<organism evidence="4 5">
    <name type="scientific">Hoylesella saccharolytica F0055</name>
    <dbReference type="NCBI Taxonomy" id="1127699"/>
    <lineage>
        <taxon>Bacteria</taxon>
        <taxon>Pseudomonadati</taxon>
        <taxon>Bacteroidota</taxon>
        <taxon>Bacteroidia</taxon>
        <taxon>Bacteroidales</taxon>
        <taxon>Prevotellaceae</taxon>
        <taxon>Hoylesella</taxon>
    </lineage>
</organism>
<dbReference type="InterPro" id="IPR009003">
    <property type="entry name" value="Peptidase_S1_PA"/>
</dbReference>
<evidence type="ECO:0000256" key="3">
    <source>
        <dbReference type="SAM" id="SignalP"/>
    </source>
</evidence>
<feature type="chain" id="PRO_5003954635" evidence="3">
    <location>
        <begin position="20"/>
        <end position="550"/>
    </location>
</feature>
<keyword evidence="2" id="KW-0802">TPR repeat</keyword>
<dbReference type="SUPFAM" id="SSF48452">
    <property type="entry name" value="TPR-like"/>
    <property type="match status" value="2"/>
</dbReference>
<dbReference type="STRING" id="1127699.HMPREF9151_00477"/>
<proteinExistence type="predicted"/>
<dbReference type="SMART" id="SM00028">
    <property type="entry name" value="TPR"/>
    <property type="match status" value="5"/>
</dbReference>
<accession>L1NHY6</accession>
<dbReference type="Gene3D" id="2.40.10.120">
    <property type="match status" value="1"/>
</dbReference>
<dbReference type="OrthoDB" id="1114009at2"/>
<dbReference type="HOGENOM" id="CLU_032898_0_0_10"/>
<dbReference type="InterPro" id="IPR019734">
    <property type="entry name" value="TPR_rpt"/>
</dbReference>
<evidence type="ECO:0000256" key="1">
    <source>
        <dbReference type="ARBA" id="ARBA00022737"/>
    </source>
</evidence>
<dbReference type="Gene3D" id="1.25.40.10">
    <property type="entry name" value="Tetratricopeptide repeat domain"/>
    <property type="match status" value="2"/>
</dbReference>
<dbReference type="RefSeq" id="WP_009161648.1">
    <property type="nucleotide sequence ID" value="NZ_KB290974.1"/>
</dbReference>
<dbReference type="EMBL" id="AMEP01000041">
    <property type="protein sequence ID" value="EKY03134.1"/>
    <property type="molecule type" value="Genomic_DNA"/>
</dbReference>
<protein>
    <submittedName>
        <fullName evidence="4">Tetratricopeptide repeat protein</fullName>
    </submittedName>
</protein>
<dbReference type="InterPro" id="IPR050498">
    <property type="entry name" value="Ycf3"/>
</dbReference>
<dbReference type="GO" id="GO:0009279">
    <property type="term" value="C:cell outer membrane"/>
    <property type="evidence" value="ECO:0007669"/>
    <property type="project" value="TreeGrafter"/>
</dbReference>
<dbReference type="SUPFAM" id="SSF50494">
    <property type="entry name" value="Trypsin-like serine proteases"/>
    <property type="match status" value="1"/>
</dbReference>
<dbReference type="Proteomes" id="UP000010433">
    <property type="component" value="Unassembled WGS sequence"/>
</dbReference>
<keyword evidence="5" id="KW-1185">Reference proteome</keyword>
<keyword evidence="3" id="KW-0732">Signal</keyword>
<feature type="signal peptide" evidence="3">
    <location>
        <begin position="1"/>
        <end position="19"/>
    </location>
</feature>
<name>L1NHY6_9BACT</name>
<dbReference type="GO" id="GO:0046813">
    <property type="term" value="P:receptor-mediated virion attachment to host cell"/>
    <property type="evidence" value="ECO:0007669"/>
    <property type="project" value="TreeGrafter"/>
</dbReference>
<evidence type="ECO:0000313" key="4">
    <source>
        <dbReference type="EMBL" id="EKY03134.1"/>
    </source>
</evidence>
<comment type="caution">
    <text evidence="4">The sequence shown here is derived from an EMBL/GenBank/DDBJ whole genome shotgun (WGS) entry which is preliminary data.</text>
</comment>
<dbReference type="InterPro" id="IPR011990">
    <property type="entry name" value="TPR-like_helical_dom_sf"/>
</dbReference>
<gene>
    <name evidence="4" type="ORF">HMPREF9151_00477</name>
</gene>
<evidence type="ECO:0000313" key="5">
    <source>
        <dbReference type="Proteomes" id="UP000010433"/>
    </source>
</evidence>
<evidence type="ECO:0000256" key="2">
    <source>
        <dbReference type="ARBA" id="ARBA00022803"/>
    </source>
</evidence>
<keyword evidence="1" id="KW-0677">Repeat</keyword>
<dbReference type="AlphaFoldDB" id="L1NHY6"/>
<dbReference type="PANTHER" id="PTHR44858">
    <property type="entry name" value="TETRATRICOPEPTIDE REPEAT PROTEIN 6"/>
    <property type="match status" value="1"/>
</dbReference>
<dbReference type="PANTHER" id="PTHR44858:SF1">
    <property type="entry name" value="UDP-N-ACETYLGLUCOSAMINE--PEPTIDE N-ACETYLGLUCOSAMINYLTRANSFERASE SPINDLY-RELATED"/>
    <property type="match status" value="1"/>
</dbReference>
<sequence length="550" mass="61667">MKSIIFSFVLLFCSLSAFSQPGSVQKVSKSVFTLTTFKKDGSVLASGYGIFIGTKGEAVSCWAPFVGADSAIVTDAVGKSYPVETMYGASEVYDVCKFKVNAVTVPAVLAKLAMPVGTKLWQVEYSVSKPVTLPLSVQKVERFNSDYNYYLYTGSLEGLRSGCPAVNQRGEVVGMLQQSKVNEAVYSIDLRYTDTFKTTGLSVNDPILQQTGIRIALPDEVEQASLMLMLAVGRFDTYKYQRYIDNFIELFPRRADGYVAQAELYVNQHQFEKAATVMTTALAAVDKKDEVHYDYAKLIYQKEVKMRDIPYAPWTLDLALNEAEKAYKLNALPVYQHLQAQIIYYKGDYQRALDMFLALTRTNLRNGELFYEAAQCKQQLKASSAEILALLDSAVVAQPLHLSTPYLLARANALSDQGQYRKAIVDYNRYDSLLSGRASHDFYYAKFLCEVQLRQFQQALGDIAHAIVLNRTEPVYYAEMARLQLRVNQLDDAIQTADLGLHVAPDYPDLYLMKGLALINKKQKKEGLEMLVKAQTLGAARAEELIKKYK</sequence>